<organism evidence="2 3">
    <name type="scientific">Rodentibacter pneumotropicus</name>
    <dbReference type="NCBI Taxonomy" id="758"/>
    <lineage>
        <taxon>Bacteria</taxon>
        <taxon>Pseudomonadati</taxon>
        <taxon>Pseudomonadota</taxon>
        <taxon>Gammaproteobacteria</taxon>
        <taxon>Pasteurellales</taxon>
        <taxon>Pasteurellaceae</taxon>
        <taxon>Rodentibacter</taxon>
    </lineage>
</organism>
<sequence length="44" mass="5323">MKPTNPMKQLEQWNANHRQDKINRFVSEMNQTDSRRSFTSIQKT</sequence>
<dbReference type="AlphaFoldDB" id="A0A3S4U9D4"/>
<dbReference type="EMBL" id="LR134405">
    <property type="protein sequence ID" value="VEH68271.1"/>
    <property type="molecule type" value="Genomic_DNA"/>
</dbReference>
<proteinExistence type="predicted"/>
<accession>A0A3S4U9D4</accession>
<dbReference type="STRING" id="758.GCA_000730685_00003"/>
<dbReference type="KEGG" id="rpne:NCTC8284_03501"/>
<protein>
    <submittedName>
        <fullName evidence="2">Uncharacterized protein</fullName>
    </submittedName>
</protein>
<gene>
    <name evidence="2" type="ORF">NCTC8284_03501</name>
</gene>
<evidence type="ECO:0000256" key="1">
    <source>
        <dbReference type="SAM" id="MobiDB-lite"/>
    </source>
</evidence>
<dbReference type="Proteomes" id="UP000278733">
    <property type="component" value="Chromosome"/>
</dbReference>
<feature type="region of interest" description="Disordered" evidence="1">
    <location>
        <begin position="1"/>
        <end position="21"/>
    </location>
</feature>
<evidence type="ECO:0000313" key="3">
    <source>
        <dbReference type="Proteomes" id="UP000278733"/>
    </source>
</evidence>
<evidence type="ECO:0000313" key="2">
    <source>
        <dbReference type="EMBL" id="VEH68271.1"/>
    </source>
</evidence>
<dbReference type="RefSeq" id="WP_018357211.1">
    <property type="nucleotide sequence ID" value="NZ_BBIX01000004.1"/>
</dbReference>
<reference evidence="2 3" key="1">
    <citation type="submission" date="2018-12" db="EMBL/GenBank/DDBJ databases">
        <authorList>
            <consortium name="Pathogen Informatics"/>
        </authorList>
    </citation>
    <scope>NUCLEOTIDE SEQUENCE [LARGE SCALE GENOMIC DNA]</scope>
    <source>
        <strain evidence="2 3">NCTC8284</strain>
    </source>
</reference>
<dbReference type="GeneID" id="77013214"/>
<name>A0A3S4U9D4_9PAST</name>